<evidence type="ECO:0000313" key="2">
    <source>
        <dbReference type="Ensembl" id="ENSMMUP00000061438.1"/>
    </source>
</evidence>
<keyword evidence="3" id="KW-1185">Reference proteome</keyword>
<dbReference type="AlphaFoldDB" id="A0A5F7Z7N1"/>
<reference evidence="2" key="4">
    <citation type="submission" date="2025-09" db="UniProtKB">
        <authorList>
            <consortium name="Ensembl"/>
        </authorList>
    </citation>
    <scope>IDENTIFICATION</scope>
    <source>
        <strain evidence="2">17573</strain>
    </source>
</reference>
<reference evidence="2" key="3">
    <citation type="submission" date="2025-08" db="UniProtKB">
        <authorList>
            <consortium name="Ensembl"/>
        </authorList>
    </citation>
    <scope>IDENTIFICATION</scope>
    <source>
        <strain evidence="2">17573</strain>
    </source>
</reference>
<proteinExistence type="predicted"/>
<evidence type="ECO:0000256" key="1">
    <source>
        <dbReference type="SAM" id="MobiDB-lite"/>
    </source>
</evidence>
<evidence type="ECO:0000313" key="3">
    <source>
        <dbReference type="Proteomes" id="UP000006718"/>
    </source>
</evidence>
<feature type="region of interest" description="Disordered" evidence="1">
    <location>
        <begin position="26"/>
        <end position="64"/>
    </location>
</feature>
<dbReference type="Ensembl" id="ENSMMUT00000094758.1">
    <property type="protein sequence ID" value="ENSMMUP00000061438.1"/>
    <property type="gene ID" value="ENSMMUG00000065290.1"/>
</dbReference>
<reference evidence="3" key="1">
    <citation type="journal article" date="2007" name="Science">
        <title>Evolutionary and biomedical insights from the rhesus macaque genome.</title>
        <authorList>
            <person name="Gibbs R.A."/>
            <person name="Rogers J."/>
            <person name="Katze M.G."/>
            <person name="Bumgarner R."/>
            <person name="Weinstock G.M."/>
            <person name="Mardis E.R."/>
            <person name="Remington K.A."/>
            <person name="Strausberg R.L."/>
            <person name="Venter J.C."/>
            <person name="Wilson R.K."/>
            <person name="Batzer M.A."/>
            <person name="Bustamante C.D."/>
            <person name="Eichler E.E."/>
            <person name="Hahn M.W."/>
            <person name="Hardison R.C."/>
            <person name="Makova K.D."/>
            <person name="Miller W."/>
            <person name="Milosavljevic A."/>
            <person name="Palermo R.E."/>
            <person name="Siepel A."/>
            <person name="Sikela J.M."/>
            <person name="Attaway T."/>
            <person name="Bell S."/>
            <person name="Bernard K.E."/>
            <person name="Buhay C.J."/>
            <person name="Chandrabose M.N."/>
            <person name="Dao M."/>
            <person name="Davis C."/>
            <person name="Delehaunty K.D."/>
            <person name="Ding Y."/>
            <person name="Dinh H.H."/>
            <person name="Dugan-Rocha S."/>
            <person name="Fulton L.A."/>
            <person name="Gabisi R.A."/>
            <person name="Garner T.T."/>
            <person name="Godfrey J."/>
            <person name="Hawes A.C."/>
            <person name="Hernandez J."/>
            <person name="Hines S."/>
            <person name="Holder M."/>
            <person name="Hume J."/>
            <person name="Jhangiani S.N."/>
            <person name="Joshi V."/>
            <person name="Khan Z.M."/>
            <person name="Kirkness E.F."/>
            <person name="Cree A."/>
            <person name="Fowler R.G."/>
            <person name="Lee S."/>
            <person name="Lewis L.R."/>
            <person name="Li Z."/>
            <person name="Liu Y.-S."/>
            <person name="Moore S.M."/>
            <person name="Muzny D."/>
            <person name="Nazareth L.V."/>
            <person name="Ngo D.N."/>
            <person name="Okwuonu G.O."/>
            <person name="Pai G."/>
            <person name="Parker D."/>
            <person name="Paul H.A."/>
            <person name="Pfannkoch C."/>
            <person name="Pohl C.S."/>
            <person name="Rogers Y.-H.C."/>
            <person name="Ruiz S.J."/>
            <person name="Sabo A."/>
            <person name="Santibanez J."/>
            <person name="Schneider B.W."/>
            <person name="Smith S.M."/>
            <person name="Sodergren E."/>
            <person name="Svatek A.F."/>
            <person name="Utterback T.R."/>
            <person name="Vattathil S."/>
            <person name="Warren W."/>
            <person name="White C.S."/>
            <person name="Chinwalla A.T."/>
            <person name="Feng Y."/>
            <person name="Halpern A.L."/>
            <person name="Hillier L.W."/>
            <person name="Huang X."/>
            <person name="Minx P."/>
            <person name="Nelson J.O."/>
            <person name="Pepin K.H."/>
            <person name="Qin X."/>
            <person name="Sutton G.G."/>
            <person name="Venter E."/>
            <person name="Walenz B.P."/>
            <person name="Wallis J.W."/>
            <person name="Worley K.C."/>
            <person name="Yang S.-P."/>
            <person name="Jones S.M."/>
            <person name="Marra M.A."/>
            <person name="Rocchi M."/>
            <person name="Schein J.E."/>
            <person name="Baertsch R."/>
            <person name="Clarke L."/>
            <person name="Csuros M."/>
            <person name="Glasscock J."/>
            <person name="Harris R.A."/>
            <person name="Havlak P."/>
            <person name="Jackson A.R."/>
            <person name="Jiang H."/>
            <person name="Liu Y."/>
            <person name="Messina D.N."/>
            <person name="Shen Y."/>
            <person name="Song H.X.-Z."/>
            <person name="Wylie T."/>
            <person name="Zhang L."/>
            <person name="Birney E."/>
            <person name="Han K."/>
            <person name="Konkel M.K."/>
            <person name="Lee J."/>
            <person name="Smit A.F.A."/>
            <person name="Ullmer B."/>
            <person name="Wang H."/>
            <person name="Xing J."/>
            <person name="Burhans R."/>
            <person name="Cheng Z."/>
            <person name="Karro J.E."/>
            <person name="Ma J."/>
            <person name="Raney B."/>
            <person name="She X."/>
            <person name="Cox M.J."/>
            <person name="Demuth J.P."/>
            <person name="Dumas L.J."/>
            <person name="Han S.-G."/>
            <person name="Hopkins J."/>
            <person name="Karimpour-Fard A."/>
            <person name="Kim Y.H."/>
            <person name="Pollack J.R."/>
            <person name="Vinar T."/>
            <person name="Addo-Quaye C."/>
            <person name="Degenhardt J."/>
            <person name="Denby A."/>
            <person name="Hubisz M.J."/>
            <person name="Indap A."/>
            <person name="Kosiol C."/>
            <person name="Lahn B.T."/>
            <person name="Lawson H.A."/>
            <person name="Marklein A."/>
            <person name="Nielsen R."/>
            <person name="Vallender E.J."/>
            <person name="Clark A.G."/>
            <person name="Ferguson B."/>
            <person name="Hernandez R.D."/>
            <person name="Hirani K."/>
            <person name="Kehrer-Sawatzki H."/>
            <person name="Kolb J."/>
            <person name="Patil S."/>
            <person name="Pu L.-L."/>
            <person name="Ren Y."/>
            <person name="Smith D.G."/>
            <person name="Wheeler D.A."/>
            <person name="Schenck I."/>
            <person name="Ball E.V."/>
            <person name="Chen R."/>
            <person name="Cooper D.N."/>
            <person name="Giardine B."/>
            <person name="Hsu F."/>
            <person name="Kent W.J."/>
            <person name="Lesk A."/>
            <person name="Nelson D.L."/>
            <person name="O'brien W.E."/>
            <person name="Pruefer K."/>
            <person name="Stenson P.D."/>
            <person name="Wallace J.C."/>
            <person name="Ke H."/>
            <person name="Liu X.-M."/>
            <person name="Wang P."/>
            <person name="Xiang A.P."/>
            <person name="Yang F."/>
            <person name="Barber G.P."/>
            <person name="Haussler D."/>
            <person name="Karolchik D."/>
            <person name="Kern A.D."/>
            <person name="Kuhn R.M."/>
            <person name="Smith K.E."/>
            <person name="Zwieg A.S."/>
        </authorList>
    </citation>
    <scope>NUCLEOTIDE SEQUENCE [LARGE SCALE GENOMIC DNA]</scope>
    <source>
        <strain evidence="3">17573</strain>
    </source>
</reference>
<organism evidence="2 3">
    <name type="scientific">Macaca mulatta</name>
    <name type="common">Rhesus macaque</name>
    <dbReference type="NCBI Taxonomy" id="9544"/>
    <lineage>
        <taxon>Eukaryota</taxon>
        <taxon>Metazoa</taxon>
        <taxon>Chordata</taxon>
        <taxon>Craniata</taxon>
        <taxon>Vertebrata</taxon>
        <taxon>Euteleostomi</taxon>
        <taxon>Mammalia</taxon>
        <taxon>Eutheria</taxon>
        <taxon>Euarchontoglires</taxon>
        <taxon>Primates</taxon>
        <taxon>Haplorrhini</taxon>
        <taxon>Catarrhini</taxon>
        <taxon>Cercopithecidae</taxon>
        <taxon>Cercopithecinae</taxon>
        <taxon>Macaca</taxon>
    </lineage>
</organism>
<name>A0A5F7Z7N1_MACMU</name>
<feature type="region of interest" description="Disordered" evidence="1">
    <location>
        <begin position="97"/>
        <end position="138"/>
    </location>
</feature>
<sequence length="138" mass="14934">VGIQLEVHKSFLSRLRFSGIFTHKNQKERPGAVAHTCNPSTLGGQGGQITRSRDGDHPGQNGETPSLLKIQKLSGCGGTCLQSQLLGKLRQENRLNLGGGGCSEPRSRHCTPVRQSKTLSQKKIRRRVGGRTHGTLSD</sequence>
<feature type="compositionally biased region" description="Basic residues" evidence="1">
    <location>
        <begin position="120"/>
        <end position="130"/>
    </location>
</feature>
<accession>A0A5F7Z7N1</accession>
<dbReference type="GeneTree" id="ENSGT00940000163244"/>
<dbReference type="Proteomes" id="UP000006718">
    <property type="component" value="Chromosome 12"/>
</dbReference>
<dbReference type="InParanoid" id="A0A5F7Z7N1"/>
<reference evidence="2" key="2">
    <citation type="submission" date="2019-01" db="EMBL/GenBank/DDBJ databases">
        <authorList>
            <person name="Graves T."/>
            <person name="Eichler E.E."/>
            <person name="Wilson R.K."/>
        </authorList>
    </citation>
    <scope>NUCLEOTIDE SEQUENCE [LARGE SCALE GENOMIC DNA]</scope>
    <source>
        <strain evidence="2">17573</strain>
    </source>
</reference>
<dbReference type="VEuPathDB" id="HostDB:ENSMMUG00000065290"/>
<protein>
    <submittedName>
        <fullName evidence="2">Uncharacterized protein</fullName>
    </submittedName>
</protein>